<gene>
    <name evidence="8" type="ORF">HU760_002725</name>
</gene>
<keyword evidence="6" id="KW-0964">Secreted</keyword>
<keyword evidence="5" id="KW-0843">Virulence</keyword>
<evidence type="ECO:0000259" key="7">
    <source>
        <dbReference type="PROSITE" id="PS52053"/>
    </source>
</evidence>
<evidence type="ECO:0000256" key="1">
    <source>
        <dbReference type="ARBA" id="ARBA00000900"/>
    </source>
</evidence>
<keyword evidence="6" id="KW-0832">Ubl conjugation</keyword>
<proteinExistence type="inferred from homology"/>
<dbReference type="InterPro" id="IPR032675">
    <property type="entry name" value="LRR_dom_sf"/>
</dbReference>
<dbReference type="Pfam" id="PF14496">
    <property type="entry name" value="NEL"/>
    <property type="match status" value="1"/>
</dbReference>
<dbReference type="Gene3D" id="3.80.10.10">
    <property type="entry name" value="Ribonuclease Inhibitor"/>
    <property type="match status" value="2"/>
</dbReference>
<dbReference type="PROSITE" id="PS51450">
    <property type="entry name" value="LRR"/>
    <property type="match status" value="3"/>
</dbReference>
<feature type="active site" description="Glycyl thioester intermediate" evidence="6">
    <location>
        <position position="1644"/>
    </location>
</feature>
<reference evidence="8 9" key="1">
    <citation type="journal article" date="2020" name="Microorganisms">
        <title>Reliable Identification of Environmental Pseudomonas Isolates Using the rpoD Gene.</title>
        <authorList>
            <consortium name="The Broad Institute Genome Sequencing Platform"/>
            <person name="Girard L."/>
            <person name="Lood C."/>
            <person name="Rokni-Zadeh H."/>
            <person name="van Noort V."/>
            <person name="Lavigne R."/>
            <person name="De Mot R."/>
        </authorList>
    </citation>
    <scope>NUCLEOTIDE SEQUENCE [LARGE SCALE GENOMIC DNA]</scope>
    <source>
        <strain evidence="8 9">RD9SR1</strain>
    </source>
</reference>
<evidence type="ECO:0000256" key="6">
    <source>
        <dbReference type="PROSITE-ProRule" id="PRU01398"/>
    </source>
</evidence>
<dbReference type="EMBL" id="JABWRZ020000001">
    <property type="protein sequence ID" value="MBV4489508.1"/>
    <property type="molecule type" value="Genomic_DNA"/>
</dbReference>
<dbReference type="PANTHER" id="PTHR48051:SF1">
    <property type="entry name" value="RAS SUPPRESSOR PROTEIN 1"/>
    <property type="match status" value="1"/>
</dbReference>
<dbReference type="Proteomes" id="UP000609530">
    <property type="component" value="Unassembled WGS sequence"/>
</dbReference>
<dbReference type="SUPFAM" id="SSF52058">
    <property type="entry name" value="L domain-like"/>
    <property type="match status" value="1"/>
</dbReference>
<dbReference type="InterPro" id="IPR001611">
    <property type="entry name" value="Leu-rich_rpt"/>
</dbReference>
<dbReference type="Pfam" id="PF20178">
    <property type="entry name" value="ToxA_N"/>
    <property type="match status" value="1"/>
</dbReference>
<keyword evidence="6" id="KW-1035">Host cytoplasm</keyword>
<dbReference type="InterPro" id="IPR050216">
    <property type="entry name" value="LRR_domain-containing"/>
</dbReference>
<comment type="similarity">
    <text evidence="6">Belongs to the LRR-containing bacterial E3 ligase family.</text>
</comment>
<evidence type="ECO:0000256" key="3">
    <source>
        <dbReference type="ARBA" id="ARBA00022614"/>
    </source>
</evidence>
<keyword evidence="4" id="KW-0677">Repeat</keyword>
<dbReference type="RefSeq" id="WP_186672300.1">
    <property type="nucleotide sequence ID" value="NZ_JABWRZ020000001.1"/>
</dbReference>
<name>A0ABS6Q5R2_9PSED</name>
<keyword evidence="9" id="KW-1185">Reference proteome</keyword>
<comment type="catalytic activity">
    <reaction evidence="1">
        <text>S-ubiquitinyl-[E2 ubiquitin-conjugating enzyme]-L-cysteine + [acceptor protein]-L-lysine = [E2 ubiquitin-conjugating enzyme]-L-cysteine + N(6)-ubiquitinyl-[acceptor protein]-L-lysine.</text>
        <dbReference type="EC" id="2.3.2.27"/>
    </reaction>
</comment>
<evidence type="ECO:0000313" key="8">
    <source>
        <dbReference type="EMBL" id="MBV4489508.1"/>
    </source>
</evidence>
<evidence type="ECO:0000256" key="5">
    <source>
        <dbReference type="ARBA" id="ARBA00023026"/>
    </source>
</evidence>
<dbReference type="Gene3D" id="1.20.58.360">
    <property type="entry name" value="Shigella T3SS effector IpaH defines"/>
    <property type="match status" value="1"/>
</dbReference>
<dbReference type="PANTHER" id="PTHR48051">
    <property type="match status" value="1"/>
</dbReference>
<dbReference type="InterPro" id="IPR046673">
    <property type="entry name" value="ToxA_N"/>
</dbReference>
<organism evidence="8 9">
    <name type="scientific">Pseudomonas oryzicola</name>
    <dbReference type="NCBI Taxonomy" id="485876"/>
    <lineage>
        <taxon>Bacteria</taxon>
        <taxon>Pseudomonadati</taxon>
        <taxon>Pseudomonadota</taxon>
        <taxon>Gammaproteobacteria</taxon>
        <taxon>Pseudomonadales</taxon>
        <taxon>Pseudomonadaceae</taxon>
        <taxon>Pseudomonas</taxon>
    </lineage>
</organism>
<sequence length="1836" mass="207645">MQKLSQAPTVYACHAEIVQARLPEWLRDLTADEVSALKTFSSSLWDWFDQSSRSHPHITRELLHDYAAYRKSTGPLAVTLATLPTVEEYAAPLLAAAIKARFRIDLDVRTAYLNDARLWFSHATHIKVANYPTDIHKPVLRTDYRTLLTAALQNFSPSETALGALDFDTRIRAKIATGPSLDKHTLYDIEPAHFAALCRDLDLGQGYQDLIDSTLADTQQQRMAERSALLVEAHMAYLKGDVGEVSYERIKAAAAGQAPDDGTASLTAYELRLWDTPLNGVLVLSGDLDSAERALPVIVHIPGDPVTPLKEYPSSTAFAQALVKRLEQMNYLNFFQRFFPARHRTELREKVVASIYPYVWSPEANLSRRQRSANPSLHLRASKLPGSPLDEMLNRKVALLKNDALFHAVPTRLKDQQAFDERIHHYLALGFGALNAAAFIVPVVGQAMAVVNVMQLASETFDGIQAWSRGEQEQAWSYLTDVIENVVLIGALGTADQSGVPAREIIPVETPSFITELEPVTLPDGQERLWKPDMTPYAHDIVLPPGLQPDQYGIYHYQGKAWVAIEDRFFAVTRNRNEGDYRARHTTLVGTYEPKLRHNGVGTWQHELDRPLQWQGARLARRLGPDFWRLDEQTVQRLLRISDIHEAVLRRALSENDRPPALLEDARRRFAADEQARQAYPASEASARTEAFENCYLALSSTDDPAALAIQQHYPGLPAVIAEELGFHATTEELNQLAQGHVPLRLAAEIRVYQQEVRLARAYEKLYLQTPAYNPDSDRLIFHSLDRITGWSDQLRLEIRDRWYGGSLIDSIGQPNAQTRKILVREGSLYQAQDDQGLHLHGADDLYASVLHALPDDMRTALGFPGTWQGQDLKAAIEHNLLPRHALRKLLGMQPSHPSRVPPMRLAGGRIGYALSGRGALSGFIARETLLDLILMLQLGSNLDLEPENILRALEANYDRQSILDRLRQLLDERSQLAQALDTWGAGSAHSLDPQAEAPARTRLVEAIWQAWFDTALHDVIQTPTTLWLQEITPTLLPTRLPAFLIQRIRQLRIQTTTPTAHDLVRAHETMVTFLEQFNDLRSLELTTPIYNPSNVSRPLLSTLLSRFPNLQELRLINQSLVIGAWEIQGLRTMPHLEVLDLSGNLVPAPANLAHLLQLRLRYLGLDRIALRQWPTWIAPANLEGVGVLSLRENNITSIPDDLFNQPSSDAAQTRINLHGNVLTDRTIRRILLDWNHPEFPLRFELDVPQWLQTRIGHLQTERSELNAAIEQWTYGQASSSTQAADRQHIGECIMNAWRRQAEGDNFSALELRNVSLEHFPEQLPAFFCDRLRSLQLDRITFWQPQLDNFLMRFPNLEALRMHGHVYPLQAVPNALLRLDQLRTVVLVDQGLLVDQQAMTLFGQMRQLDTLELSGNTIGQITDHSTLPRRLSMLHLDNTGLVAWPEWVEPMQPLSVLDLDHNQISTLPAHILENPRDDGIHTEISLMGNPLSRETMIRAHTSEGYHRRYSFNIDLPPDIEAMSPDIHSDSDSSSSASIGHVHSPIPLEQEVPNVAHWLSTQDGQASTRRAVWARLQQQDANDNLLRLVQRLTHTAPYRNPALRPELVPRVWAVLEAADRDDDLRALCNGIAQDALPQADGNQTCADGALLVFGQIEQQILLESILGGPREHYGENLFRWMRSQYRLQALDEYASAHLAGRDEAEVRLAYRLRLSAELDLPLPPQGMLYEASADVSQREREAVVEYVRQLEDGDGWLNYAAAQDRWVEYLKSTDEAYFSQQKEAYELSVLNLPDRYPGMTIEALQPMYDQLRLDYDSLMLSHLYQLTIQKGREYLHD</sequence>
<evidence type="ECO:0000256" key="4">
    <source>
        <dbReference type="ARBA" id="ARBA00022737"/>
    </source>
</evidence>
<dbReference type="EC" id="2.3.2.27" evidence="2"/>
<feature type="domain" description="NEL" evidence="7">
    <location>
        <begin position="1549"/>
        <end position="1836"/>
    </location>
</feature>
<comment type="caution">
    <text evidence="8">The sequence shown here is derived from an EMBL/GenBank/DDBJ whole genome shotgun (WGS) entry which is preliminary data.</text>
</comment>
<evidence type="ECO:0000313" key="9">
    <source>
        <dbReference type="Proteomes" id="UP000609530"/>
    </source>
</evidence>
<evidence type="ECO:0000256" key="2">
    <source>
        <dbReference type="ARBA" id="ARBA00012483"/>
    </source>
</evidence>
<dbReference type="SMART" id="SM00369">
    <property type="entry name" value="LRR_TYP"/>
    <property type="match status" value="4"/>
</dbReference>
<dbReference type="InterPro" id="IPR029487">
    <property type="entry name" value="NEL_dom"/>
</dbReference>
<protein>
    <recommendedName>
        <fullName evidence="2">RING-type E3 ubiquitin transferase</fullName>
        <ecNumber evidence="2">2.3.2.27</ecNumber>
    </recommendedName>
</protein>
<dbReference type="InterPro" id="IPR003591">
    <property type="entry name" value="Leu-rich_rpt_typical-subtyp"/>
</dbReference>
<keyword evidence="3" id="KW-0433">Leucine-rich repeat</keyword>
<keyword evidence="6" id="KW-0808">Transferase</keyword>
<accession>A0ABS6Q5R2</accession>
<dbReference type="PROSITE" id="PS52053">
    <property type="entry name" value="NEL"/>
    <property type="match status" value="1"/>
</dbReference>
<keyword evidence="6" id="KW-0833">Ubl conjugation pathway</keyword>
<comment type="PTM">
    <text evidence="6">Ubiquitinated in the presence of host E1 ubiquitin-activating enzyme, E2 ubiquitin-conjugating enzyme and ubiquitin.</text>
</comment>